<proteinExistence type="predicted"/>
<dbReference type="InterPro" id="IPR019590">
    <property type="entry name" value="DLG1_PEST_dom"/>
</dbReference>
<gene>
    <name evidence="3" type="ORF">QQF64_002217</name>
</gene>
<reference evidence="3 4" key="1">
    <citation type="submission" date="2023-09" db="EMBL/GenBank/DDBJ databases">
        <authorList>
            <person name="Wang M."/>
        </authorList>
    </citation>
    <scope>NUCLEOTIDE SEQUENCE [LARGE SCALE GENOMIC DNA]</scope>
    <source>
        <strain evidence="3">GT-2023</strain>
        <tissue evidence="3">Liver</tissue>
    </source>
</reference>
<sequence>AHWNPLDTEPLRSNRETNHSLPICSIEVFNGPYLSLSSEQDIQEFYEVTLLNYQKSCEQKLVEVNHMAEQWEHTATNSTSPTEGPQPASTSPELREEIHMELTVEEPAAGSANTENRPPAVQGSQHQSHSPACMNPALMSSPWYRYQDDDSPPPEHSFPRLTNEVRAPELVHVSEKNLSEIENVHGFVSHSHISPLK</sequence>
<feature type="compositionally biased region" description="Polar residues" evidence="1">
    <location>
        <begin position="111"/>
        <end position="130"/>
    </location>
</feature>
<dbReference type="SMART" id="SM01277">
    <property type="entry name" value="MAGUK_N_PEST"/>
    <property type="match status" value="1"/>
</dbReference>
<feature type="compositionally biased region" description="Polar residues" evidence="1">
    <location>
        <begin position="74"/>
        <end position="92"/>
    </location>
</feature>
<dbReference type="Pfam" id="PF10608">
    <property type="entry name" value="MAGUK_N_PEST"/>
    <property type="match status" value="1"/>
</dbReference>
<dbReference type="Proteomes" id="UP001558613">
    <property type="component" value="Unassembled WGS sequence"/>
</dbReference>
<protein>
    <recommendedName>
        <fullName evidence="2">Disks large homologue 1 N-terminal PEST domain-containing protein</fullName>
    </recommendedName>
</protein>
<feature type="region of interest" description="Disordered" evidence="1">
    <location>
        <begin position="144"/>
        <end position="163"/>
    </location>
</feature>
<keyword evidence="4" id="KW-1185">Reference proteome</keyword>
<accession>A0ABR3MPJ9</accession>
<comment type="caution">
    <text evidence="3">The sequence shown here is derived from an EMBL/GenBank/DDBJ whole genome shotgun (WGS) entry which is preliminary data.</text>
</comment>
<feature type="non-terminal residue" evidence="3">
    <location>
        <position position="197"/>
    </location>
</feature>
<feature type="region of interest" description="Disordered" evidence="1">
    <location>
        <begin position="74"/>
        <end position="93"/>
    </location>
</feature>
<name>A0ABR3MPJ9_9TELE</name>
<feature type="region of interest" description="Disordered" evidence="1">
    <location>
        <begin position="108"/>
        <end position="135"/>
    </location>
</feature>
<evidence type="ECO:0000256" key="1">
    <source>
        <dbReference type="SAM" id="MobiDB-lite"/>
    </source>
</evidence>
<organism evidence="3 4">
    <name type="scientific">Cirrhinus molitorella</name>
    <name type="common">mud carp</name>
    <dbReference type="NCBI Taxonomy" id="172907"/>
    <lineage>
        <taxon>Eukaryota</taxon>
        <taxon>Metazoa</taxon>
        <taxon>Chordata</taxon>
        <taxon>Craniata</taxon>
        <taxon>Vertebrata</taxon>
        <taxon>Euteleostomi</taxon>
        <taxon>Actinopterygii</taxon>
        <taxon>Neopterygii</taxon>
        <taxon>Teleostei</taxon>
        <taxon>Ostariophysi</taxon>
        <taxon>Cypriniformes</taxon>
        <taxon>Cyprinidae</taxon>
        <taxon>Labeoninae</taxon>
        <taxon>Labeonini</taxon>
        <taxon>Cirrhinus</taxon>
    </lineage>
</organism>
<feature type="non-terminal residue" evidence="3">
    <location>
        <position position="1"/>
    </location>
</feature>
<feature type="domain" description="Disks large homologue 1 N-terminal PEST" evidence="2">
    <location>
        <begin position="142"/>
        <end position="197"/>
    </location>
</feature>
<evidence type="ECO:0000259" key="2">
    <source>
        <dbReference type="SMART" id="SM01277"/>
    </source>
</evidence>
<dbReference type="EMBL" id="JAYMGO010000010">
    <property type="protein sequence ID" value="KAL1266542.1"/>
    <property type="molecule type" value="Genomic_DNA"/>
</dbReference>
<evidence type="ECO:0000313" key="4">
    <source>
        <dbReference type="Proteomes" id="UP001558613"/>
    </source>
</evidence>
<evidence type="ECO:0000313" key="3">
    <source>
        <dbReference type="EMBL" id="KAL1266542.1"/>
    </source>
</evidence>